<evidence type="ECO:0000256" key="1">
    <source>
        <dbReference type="SAM" id="Phobius"/>
    </source>
</evidence>
<dbReference type="PANTHER" id="PTHR36833">
    <property type="entry name" value="SLR0610 PROTEIN-RELATED"/>
    <property type="match status" value="1"/>
</dbReference>
<feature type="transmembrane region" description="Helical" evidence="1">
    <location>
        <begin position="199"/>
        <end position="223"/>
    </location>
</feature>
<dbReference type="PANTHER" id="PTHR36833:SF1">
    <property type="entry name" value="INTEGRAL MEMBRANE TRANSPORT PROTEIN"/>
    <property type="match status" value="1"/>
</dbReference>
<dbReference type="EMBL" id="BAABAT010000007">
    <property type="protein sequence ID" value="GAA4249480.1"/>
    <property type="molecule type" value="Genomic_DNA"/>
</dbReference>
<dbReference type="Pfam" id="PF06182">
    <property type="entry name" value="ABC2_membrane_6"/>
    <property type="match status" value="1"/>
</dbReference>
<dbReference type="RefSeq" id="WP_345127806.1">
    <property type="nucleotide sequence ID" value="NZ_BAABAT010000007.1"/>
</dbReference>
<dbReference type="Proteomes" id="UP001500620">
    <property type="component" value="Unassembled WGS sequence"/>
</dbReference>
<comment type="caution">
    <text evidence="2">The sequence shown here is derived from an EMBL/GenBank/DDBJ whole genome shotgun (WGS) entry which is preliminary data.</text>
</comment>
<accession>A0ABP8D7T2</accession>
<protein>
    <submittedName>
        <fullName evidence="2">ABC-2 family transporter protein</fullName>
    </submittedName>
</protein>
<feature type="transmembrane region" description="Helical" evidence="1">
    <location>
        <begin position="229"/>
        <end position="249"/>
    </location>
</feature>
<organism evidence="2 3">
    <name type="scientific">Dactylosporangium darangshiense</name>
    <dbReference type="NCBI Taxonomy" id="579108"/>
    <lineage>
        <taxon>Bacteria</taxon>
        <taxon>Bacillati</taxon>
        <taxon>Actinomycetota</taxon>
        <taxon>Actinomycetes</taxon>
        <taxon>Micromonosporales</taxon>
        <taxon>Micromonosporaceae</taxon>
        <taxon>Dactylosporangium</taxon>
    </lineage>
</organism>
<feature type="transmembrane region" description="Helical" evidence="1">
    <location>
        <begin position="113"/>
        <end position="132"/>
    </location>
</feature>
<keyword evidence="1" id="KW-1133">Transmembrane helix</keyword>
<dbReference type="InterPro" id="IPR010390">
    <property type="entry name" value="ABC-2_transporter-like"/>
</dbReference>
<keyword evidence="1" id="KW-0812">Transmembrane</keyword>
<evidence type="ECO:0000313" key="2">
    <source>
        <dbReference type="EMBL" id="GAA4249480.1"/>
    </source>
</evidence>
<keyword evidence="1" id="KW-0472">Membrane</keyword>
<proteinExistence type="predicted"/>
<keyword evidence="3" id="KW-1185">Reference proteome</keyword>
<feature type="transmembrane region" description="Helical" evidence="1">
    <location>
        <begin position="25"/>
        <end position="46"/>
    </location>
</feature>
<feature type="transmembrane region" description="Helical" evidence="1">
    <location>
        <begin position="58"/>
        <end position="79"/>
    </location>
</feature>
<evidence type="ECO:0000313" key="3">
    <source>
        <dbReference type="Proteomes" id="UP001500620"/>
    </source>
</evidence>
<name>A0ABP8D7T2_9ACTN</name>
<gene>
    <name evidence="2" type="ORF">GCM10022255_033800</name>
</gene>
<reference evidence="3" key="1">
    <citation type="journal article" date="2019" name="Int. J. Syst. Evol. Microbiol.">
        <title>The Global Catalogue of Microorganisms (GCM) 10K type strain sequencing project: providing services to taxonomists for standard genome sequencing and annotation.</title>
        <authorList>
            <consortium name="The Broad Institute Genomics Platform"/>
            <consortium name="The Broad Institute Genome Sequencing Center for Infectious Disease"/>
            <person name="Wu L."/>
            <person name="Ma J."/>
        </authorList>
    </citation>
    <scope>NUCLEOTIDE SEQUENCE [LARGE SCALE GENOMIC DNA]</scope>
    <source>
        <strain evidence="3">JCM 17441</strain>
    </source>
</reference>
<sequence length="261" mass="28530">MRLLRLYLRLLGAHMRSLLEYENDFWIMMTGTVLMQVVNVAFLAAIFAKVPAINGWSFWAVVAMFAMVAIAEGVGSLFFEGMWNLAWQINQADLDYMLVRPYPIVLQVSSMQIGINGLSNIVTGGIMLGAALTHVDAHWTPARIVLGIVVLLSAIVIKVAINLATNAASFWMQSPSPLFAFAVHQAGDLARFPLSVYPLALKATLGFALPFAFVSFFPVSYILGHGSAWVGLLTPLVAVYCVAVAAWVFKRGLRRYESAGS</sequence>
<feature type="transmembrane region" description="Helical" evidence="1">
    <location>
        <begin position="144"/>
        <end position="164"/>
    </location>
</feature>